<dbReference type="GO" id="GO:0016746">
    <property type="term" value="F:acyltransferase activity"/>
    <property type="evidence" value="ECO:0007669"/>
    <property type="project" value="InterPro"/>
</dbReference>
<reference evidence="4 5" key="1">
    <citation type="submission" date="2017-03" db="EMBL/GenBank/DDBJ databases">
        <authorList>
            <person name="Afonso C.L."/>
            <person name="Miller P.J."/>
            <person name="Scott M.A."/>
            <person name="Spackman E."/>
            <person name="Goraichik I."/>
            <person name="Dimitrov K.M."/>
            <person name="Suarez D.L."/>
            <person name="Swayne D.E."/>
        </authorList>
    </citation>
    <scope>NUCLEOTIDE SEQUENCE [LARGE SCALE GENOMIC DNA]</scope>
    <source>
        <strain evidence="5">6(3)</strain>
    </source>
</reference>
<dbReference type="Pfam" id="PF23359">
    <property type="entry name" value="Lsr2_DNA-bd"/>
    <property type="match status" value="1"/>
</dbReference>
<proteinExistence type="predicted"/>
<accession>A0A2H1KNB9</accession>
<dbReference type="Gene3D" id="4.10.320.10">
    <property type="entry name" value="E3-binding domain"/>
    <property type="match status" value="1"/>
</dbReference>
<evidence type="ECO:0000313" key="5">
    <source>
        <dbReference type="Proteomes" id="UP000234327"/>
    </source>
</evidence>
<dbReference type="Gene3D" id="3.30.60.230">
    <property type="entry name" value="Lsr2, dimerization domain"/>
    <property type="match status" value="1"/>
</dbReference>
<dbReference type="RefSeq" id="WP_101598788.1">
    <property type="nucleotide sequence ID" value="NZ_FXYZ01000026.1"/>
</dbReference>
<evidence type="ECO:0000259" key="2">
    <source>
        <dbReference type="Pfam" id="PF11774"/>
    </source>
</evidence>
<dbReference type="InterPro" id="IPR024412">
    <property type="entry name" value="Lsr2_dim_dom"/>
</dbReference>
<gene>
    <name evidence="4" type="ORF">BAURA63_03503</name>
</gene>
<name>A0A2H1KNB9_BREAU</name>
<dbReference type="InterPro" id="IPR055370">
    <property type="entry name" value="Lsr2_DNA-bd"/>
</dbReference>
<dbReference type="Proteomes" id="UP000234327">
    <property type="component" value="Unassembled WGS sequence"/>
</dbReference>
<feature type="domain" description="Lsr2 dimerization" evidence="2">
    <location>
        <begin position="1"/>
        <end position="62"/>
    </location>
</feature>
<keyword evidence="1" id="KW-0238">DNA-binding</keyword>
<dbReference type="InterPro" id="IPR042261">
    <property type="entry name" value="Lsr2-like_dimerization"/>
</dbReference>
<dbReference type="AlphaFoldDB" id="A0A2H1KNB9"/>
<dbReference type="Pfam" id="PF11774">
    <property type="entry name" value="Lsr2"/>
    <property type="match status" value="1"/>
</dbReference>
<protein>
    <submittedName>
        <fullName evidence="4">Lsr2 protein</fullName>
    </submittedName>
</protein>
<dbReference type="GO" id="GO:0003677">
    <property type="term" value="F:DNA binding"/>
    <property type="evidence" value="ECO:0007669"/>
    <property type="project" value="UniProtKB-KW"/>
</dbReference>
<dbReference type="EMBL" id="FXYZ01000026">
    <property type="protein sequence ID" value="SMY01098.1"/>
    <property type="molecule type" value="Genomic_DNA"/>
</dbReference>
<evidence type="ECO:0000313" key="4">
    <source>
        <dbReference type="EMBL" id="SMY01098.1"/>
    </source>
</evidence>
<evidence type="ECO:0000256" key="1">
    <source>
        <dbReference type="ARBA" id="ARBA00023125"/>
    </source>
</evidence>
<sequence length="110" mass="12586">MARELIEIMYDDIDGTPITGTEDGRSVTFGIDRVSYAMELSAPNAEELEKQLEPFIRVARIVKSPKQAKQVRRSRKTLDKIRTWAREAGYDISVYGRVPLAVEEAYNKEH</sequence>
<organism evidence="4 5">
    <name type="scientific">Brevibacterium aurantiacum</name>
    <dbReference type="NCBI Taxonomy" id="273384"/>
    <lineage>
        <taxon>Bacteria</taxon>
        <taxon>Bacillati</taxon>
        <taxon>Actinomycetota</taxon>
        <taxon>Actinomycetes</taxon>
        <taxon>Micrococcales</taxon>
        <taxon>Brevibacteriaceae</taxon>
        <taxon>Brevibacterium</taxon>
    </lineage>
</organism>
<evidence type="ECO:0000259" key="3">
    <source>
        <dbReference type="Pfam" id="PF23359"/>
    </source>
</evidence>
<feature type="domain" description="Lsr2 DNA-binding" evidence="3">
    <location>
        <begin position="75"/>
        <end position="108"/>
    </location>
</feature>
<dbReference type="InterPro" id="IPR036625">
    <property type="entry name" value="E3-bd_dom_sf"/>
</dbReference>